<keyword evidence="4 6" id="KW-1133">Transmembrane helix</keyword>
<dbReference type="InterPro" id="IPR023299">
    <property type="entry name" value="ATPase_P-typ_cyto_dom_N"/>
</dbReference>
<reference evidence="7 8" key="1">
    <citation type="submission" date="2020-08" db="EMBL/GenBank/DDBJ databases">
        <authorList>
            <person name="Koutsovoulos G."/>
            <person name="Danchin GJ E."/>
        </authorList>
    </citation>
    <scope>NUCLEOTIDE SEQUENCE [LARGE SCALE GENOMIC DNA]</scope>
</reference>
<dbReference type="PANTHER" id="PTHR43294">
    <property type="entry name" value="SODIUM/POTASSIUM-TRANSPORTING ATPASE SUBUNIT ALPHA"/>
    <property type="match status" value="1"/>
</dbReference>
<dbReference type="Proteomes" id="UP000580250">
    <property type="component" value="Unassembled WGS sequence"/>
</dbReference>
<evidence type="ECO:0000313" key="8">
    <source>
        <dbReference type="Proteomes" id="UP000580250"/>
    </source>
</evidence>
<name>A0A6V7X7I7_MELEN</name>
<dbReference type="GO" id="GO:0006883">
    <property type="term" value="P:intracellular sodium ion homeostasis"/>
    <property type="evidence" value="ECO:0007669"/>
    <property type="project" value="TreeGrafter"/>
</dbReference>
<keyword evidence="5 6" id="KW-0472">Membrane</keyword>
<dbReference type="GO" id="GO:0005886">
    <property type="term" value="C:plasma membrane"/>
    <property type="evidence" value="ECO:0007669"/>
    <property type="project" value="UniProtKB-SubCell"/>
</dbReference>
<dbReference type="EMBL" id="CAJEWN010001161">
    <property type="protein sequence ID" value="CAD2194937.1"/>
    <property type="molecule type" value="Genomic_DNA"/>
</dbReference>
<dbReference type="InterPro" id="IPR023298">
    <property type="entry name" value="ATPase_P-typ_TM_dom_sf"/>
</dbReference>
<evidence type="ECO:0000256" key="2">
    <source>
        <dbReference type="ARBA" id="ARBA00022475"/>
    </source>
</evidence>
<feature type="transmembrane region" description="Helical" evidence="6">
    <location>
        <begin position="31"/>
        <end position="52"/>
    </location>
</feature>
<dbReference type="InterPro" id="IPR023214">
    <property type="entry name" value="HAD_sf"/>
</dbReference>
<evidence type="ECO:0000256" key="1">
    <source>
        <dbReference type="ARBA" id="ARBA00004651"/>
    </source>
</evidence>
<dbReference type="GO" id="GO:0000166">
    <property type="term" value="F:nucleotide binding"/>
    <property type="evidence" value="ECO:0007669"/>
    <property type="project" value="InterPro"/>
</dbReference>
<dbReference type="AlphaFoldDB" id="A0A6V7X7I7"/>
<keyword evidence="2" id="KW-1003">Cell membrane</keyword>
<evidence type="ECO:0000313" key="7">
    <source>
        <dbReference type="EMBL" id="CAD2194937.1"/>
    </source>
</evidence>
<feature type="transmembrane region" description="Helical" evidence="6">
    <location>
        <begin position="58"/>
        <end position="80"/>
    </location>
</feature>
<protein>
    <submittedName>
        <fullName evidence="7">Uncharacterized protein</fullName>
    </submittedName>
</protein>
<dbReference type="PROSITE" id="PS00154">
    <property type="entry name" value="ATPASE_E1_E2"/>
    <property type="match status" value="1"/>
</dbReference>
<proteinExistence type="predicted"/>
<evidence type="ECO:0000256" key="5">
    <source>
        <dbReference type="ARBA" id="ARBA00023136"/>
    </source>
</evidence>
<dbReference type="Gene3D" id="3.40.50.1000">
    <property type="entry name" value="HAD superfamily/HAD-like"/>
    <property type="match status" value="1"/>
</dbReference>
<dbReference type="Gene3D" id="3.40.1110.10">
    <property type="entry name" value="Calcium-transporting ATPase, cytoplasmic domain N"/>
    <property type="match status" value="1"/>
</dbReference>
<comment type="caution">
    <text evidence="7">The sequence shown here is derived from an EMBL/GenBank/DDBJ whole genome shotgun (WGS) entry which is preliminary data.</text>
</comment>
<dbReference type="Gene3D" id="2.70.150.10">
    <property type="entry name" value="Calcium-transporting ATPase, cytoplasmic transduction domain A"/>
    <property type="match status" value="1"/>
</dbReference>
<dbReference type="GO" id="GO:0005391">
    <property type="term" value="F:P-type sodium:potassium-exchanging transporter activity"/>
    <property type="evidence" value="ECO:0007669"/>
    <property type="project" value="TreeGrafter"/>
</dbReference>
<keyword evidence="3 6" id="KW-0812">Transmembrane</keyword>
<dbReference type="SUPFAM" id="SSF81665">
    <property type="entry name" value="Calcium ATPase, transmembrane domain M"/>
    <property type="match status" value="1"/>
</dbReference>
<dbReference type="GO" id="GO:0036376">
    <property type="term" value="P:sodium ion export across plasma membrane"/>
    <property type="evidence" value="ECO:0007669"/>
    <property type="project" value="TreeGrafter"/>
</dbReference>
<comment type="subcellular location">
    <subcellularLocation>
        <location evidence="1">Cell membrane</location>
        <topology evidence="1">Multi-pass membrane protein</topology>
    </subcellularLocation>
</comment>
<sequence>MNTVIDQTDKLTTGQESNGSRLETQIRKCKISYNGLICCICDIYIWWIVYHWKDVTHLLANGFFVPCGLPATDTSILTLVARRFTNRNAYVKRLDICEALRQVSIIASDKTGTLTRNEMTVTGLWNFDGFINGKYLEEINKYRHKS</sequence>
<dbReference type="Gene3D" id="1.20.1110.10">
    <property type="entry name" value="Calcium-transporting ATPase, transmembrane domain"/>
    <property type="match status" value="1"/>
</dbReference>
<gene>
    <name evidence="7" type="ORF">MENT_LOCUS47996</name>
</gene>
<dbReference type="GO" id="GO:1990573">
    <property type="term" value="P:potassium ion import across plasma membrane"/>
    <property type="evidence" value="ECO:0007669"/>
    <property type="project" value="TreeGrafter"/>
</dbReference>
<dbReference type="InterPro" id="IPR018303">
    <property type="entry name" value="ATPase_P-typ_P_site"/>
</dbReference>
<dbReference type="InterPro" id="IPR050510">
    <property type="entry name" value="Cation_transp_ATPase_P-type"/>
</dbReference>
<accession>A0A6V7X7I7</accession>
<dbReference type="OrthoDB" id="377733at2759"/>
<organism evidence="7 8">
    <name type="scientific">Meloidogyne enterolobii</name>
    <name type="common">Root-knot nematode worm</name>
    <name type="synonym">Meloidogyne mayaguensis</name>
    <dbReference type="NCBI Taxonomy" id="390850"/>
    <lineage>
        <taxon>Eukaryota</taxon>
        <taxon>Metazoa</taxon>
        <taxon>Ecdysozoa</taxon>
        <taxon>Nematoda</taxon>
        <taxon>Chromadorea</taxon>
        <taxon>Rhabditida</taxon>
        <taxon>Tylenchina</taxon>
        <taxon>Tylenchomorpha</taxon>
        <taxon>Tylenchoidea</taxon>
        <taxon>Meloidogynidae</taxon>
        <taxon>Meloidogyninae</taxon>
        <taxon>Meloidogyne</taxon>
    </lineage>
</organism>
<evidence type="ECO:0000256" key="4">
    <source>
        <dbReference type="ARBA" id="ARBA00022989"/>
    </source>
</evidence>
<evidence type="ECO:0000256" key="6">
    <source>
        <dbReference type="SAM" id="Phobius"/>
    </source>
</evidence>
<dbReference type="PANTHER" id="PTHR43294:SF21">
    <property type="entry name" value="CATION TRANSPORTING ATPASE"/>
    <property type="match status" value="1"/>
</dbReference>
<evidence type="ECO:0000256" key="3">
    <source>
        <dbReference type="ARBA" id="ARBA00022692"/>
    </source>
</evidence>
<dbReference type="GO" id="GO:0030007">
    <property type="term" value="P:intracellular potassium ion homeostasis"/>
    <property type="evidence" value="ECO:0007669"/>
    <property type="project" value="TreeGrafter"/>
</dbReference>
<dbReference type="GO" id="GO:1902600">
    <property type="term" value="P:proton transmembrane transport"/>
    <property type="evidence" value="ECO:0007669"/>
    <property type="project" value="TreeGrafter"/>
</dbReference>